<reference evidence="1" key="1">
    <citation type="journal article" date="2020" name="MBio">
        <title>'Candidatus Ethanoperedens,' a Thermophilic Genus of Archaea Mediating the Anaerobic Oxidation of Ethane.</title>
        <authorList>
            <person name="Hahn C.J."/>
            <person name="Laso-Perez R."/>
            <person name="Vulcano F."/>
            <person name="Vaziourakis K.M."/>
            <person name="Stokke R."/>
            <person name="Steen I.H."/>
            <person name="Teske A."/>
            <person name="Boetius A."/>
            <person name="Liebeke M."/>
            <person name="Amann R."/>
            <person name="Knittel K."/>
            <person name="Wegener G."/>
        </authorList>
    </citation>
    <scope>NUCLEOTIDE SEQUENCE</scope>
    <source>
        <strain evidence="1">GoM-Arc1-LC-WB58</strain>
    </source>
</reference>
<gene>
    <name evidence="1" type="ORF">GIS02_04785</name>
</gene>
<comment type="caution">
    <text evidence="1">The sequence shown here is derived from an EMBL/GenBank/DDBJ whole genome shotgun (WGS) entry which is preliminary data.</text>
</comment>
<organism evidence="1 2">
    <name type="scientific">Candidatus Ethanoperedens thermophilum</name>
    <dbReference type="NCBI Taxonomy" id="2766897"/>
    <lineage>
        <taxon>Archaea</taxon>
        <taxon>Methanobacteriati</taxon>
        <taxon>Methanobacteriota</taxon>
        <taxon>Stenosarchaea group</taxon>
        <taxon>Methanomicrobia</taxon>
        <taxon>Methanosarcinales</taxon>
        <taxon>Methanosarcinales incertae sedis</taxon>
        <taxon>GOM Arc I cluster</taxon>
        <taxon>Candidatus Ethanoperedens</taxon>
    </lineage>
</organism>
<dbReference type="EMBL" id="WNEG01000087">
    <property type="protein sequence ID" value="NMG83505.1"/>
    <property type="molecule type" value="Genomic_DNA"/>
</dbReference>
<dbReference type="AlphaFoldDB" id="A0A848DC17"/>
<evidence type="ECO:0000313" key="1">
    <source>
        <dbReference type="EMBL" id="NMG83505.1"/>
    </source>
</evidence>
<accession>A0A848DC17</accession>
<evidence type="ECO:0000313" key="2">
    <source>
        <dbReference type="Proteomes" id="UP000606580"/>
    </source>
</evidence>
<name>A0A848DC17_9EURY</name>
<dbReference type="Pfam" id="PF14076">
    <property type="entry name" value="DUF4258"/>
    <property type="match status" value="1"/>
</dbReference>
<protein>
    <submittedName>
        <fullName evidence="1">DUF4258 domain-containing protein</fullName>
    </submittedName>
</protein>
<sequence>MITWHAIDRSEMWGLDMERVINALIYPEEVVIGHRSRYIAHEKEEEHLIRAVYEYDEEGNPVVITVYFPYAERYYKGGGMYADKIFA</sequence>
<proteinExistence type="predicted"/>
<dbReference type="InterPro" id="IPR025354">
    <property type="entry name" value="DUF4258"/>
</dbReference>
<dbReference type="Proteomes" id="UP000606580">
    <property type="component" value="Unassembled WGS sequence"/>
</dbReference>